<dbReference type="PANTHER" id="PTHR30126:SF98">
    <property type="entry name" value="HTH-TYPE TRANSCRIPTIONAL ACTIVATOR BAUR"/>
    <property type="match status" value="1"/>
</dbReference>
<feature type="domain" description="HTH lysR-type" evidence="5">
    <location>
        <begin position="104"/>
        <end position="161"/>
    </location>
</feature>
<sequence>MEAKSELNLRHLHALAVVRHVGGISAAAPLVNLSQPALTQAIARLEGQFGLALFDRQPGGMAATEAAQLLVPRIERALGYIARGVQLARRSQRLPAIAAVERRVSLGQLRALAAVDTAGSYSLAAERSGVSQPAIYRAVHELSESIEVPLTVRRGRTVQPTPAATRMLRLVRLALSELGAGLEDLAGLRSKDAGRVTLGAMPLARAILLPQVLARFSRAHPGATVNVVEGPYAELLGHLREGGLDLLIGALRDRLPVRDVVQEGLFDDDPVIVGRAGHPLAGRDFGFARLLEFPWVVAATGAPVRARWERMFREQALEPPRLRIECGSVLIIRGLLLEDDWLTLMSRDQFLFERRAGLLCEIGTAGPSVRRRIGMTTRADWYPTRLQSAFVATFRAVCAEREASPALAAWPFRHPAPSR</sequence>
<evidence type="ECO:0000256" key="4">
    <source>
        <dbReference type="ARBA" id="ARBA00023163"/>
    </source>
</evidence>
<dbReference type="Gene3D" id="3.40.190.10">
    <property type="entry name" value="Periplasmic binding protein-like II"/>
    <property type="match status" value="2"/>
</dbReference>
<dbReference type="PRINTS" id="PR00039">
    <property type="entry name" value="HTHLYSR"/>
</dbReference>
<dbReference type="EMBL" id="JAFIWB010000007">
    <property type="protein sequence ID" value="MBN6102398.1"/>
    <property type="molecule type" value="Genomic_DNA"/>
</dbReference>
<keyword evidence="2" id="KW-0805">Transcription regulation</keyword>
<dbReference type="Pfam" id="PF00126">
    <property type="entry name" value="HTH_1"/>
    <property type="match status" value="2"/>
</dbReference>
<keyword evidence="4" id="KW-0804">Transcription</keyword>
<dbReference type="PANTHER" id="PTHR30126">
    <property type="entry name" value="HTH-TYPE TRANSCRIPTIONAL REGULATOR"/>
    <property type="match status" value="1"/>
</dbReference>
<name>A0ABS3B1E2_9XANT</name>
<dbReference type="Pfam" id="PF03466">
    <property type="entry name" value="LysR_substrate"/>
    <property type="match status" value="1"/>
</dbReference>
<dbReference type="SUPFAM" id="SSF46785">
    <property type="entry name" value="Winged helix' DNA-binding domain"/>
    <property type="match status" value="2"/>
</dbReference>
<evidence type="ECO:0000313" key="7">
    <source>
        <dbReference type="Proteomes" id="UP000695802"/>
    </source>
</evidence>
<reference evidence="6 7" key="1">
    <citation type="submission" date="2021-02" db="EMBL/GenBank/DDBJ databases">
        <title>Taxonomically Unique Crown Gall-Associated Xanthomonas Stains Have Deficiency in Virulence Repertories.</title>
        <authorList>
            <person name="Mafakheri H."/>
            <person name="Taghavi S.M."/>
            <person name="Dimkic I."/>
            <person name="Nemanja K."/>
            <person name="Osdaghi E."/>
        </authorList>
    </citation>
    <scope>NUCLEOTIDE SEQUENCE [LARGE SCALE GENOMIC DNA]</scope>
    <source>
        <strain evidence="6 7">FX4</strain>
    </source>
</reference>
<comment type="caution">
    <text evidence="6">The sequence shown here is derived from an EMBL/GenBank/DDBJ whole genome shotgun (WGS) entry which is preliminary data.</text>
</comment>
<dbReference type="InterPro" id="IPR000847">
    <property type="entry name" value="LysR_HTH_N"/>
</dbReference>
<comment type="similarity">
    <text evidence="1">Belongs to the LysR transcriptional regulatory family.</text>
</comment>
<gene>
    <name evidence="6" type="ORF">JR064_09490</name>
</gene>
<organism evidence="6 7">
    <name type="scientific">Xanthomonas bonasiae</name>
    <dbReference type="NCBI Taxonomy" id="2810351"/>
    <lineage>
        <taxon>Bacteria</taxon>
        <taxon>Pseudomonadati</taxon>
        <taxon>Pseudomonadota</taxon>
        <taxon>Gammaproteobacteria</taxon>
        <taxon>Lysobacterales</taxon>
        <taxon>Lysobacteraceae</taxon>
        <taxon>Xanthomonas</taxon>
    </lineage>
</organism>
<keyword evidence="7" id="KW-1185">Reference proteome</keyword>
<accession>A0ABS3B1E2</accession>
<proteinExistence type="inferred from homology"/>
<evidence type="ECO:0000256" key="2">
    <source>
        <dbReference type="ARBA" id="ARBA00023015"/>
    </source>
</evidence>
<evidence type="ECO:0000313" key="6">
    <source>
        <dbReference type="EMBL" id="MBN6102398.1"/>
    </source>
</evidence>
<dbReference type="Gene3D" id="1.10.10.10">
    <property type="entry name" value="Winged helix-like DNA-binding domain superfamily/Winged helix DNA-binding domain"/>
    <property type="match status" value="2"/>
</dbReference>
<dbReference type="Proteomes" id="UP000695802">
    <property type="component" value="Unassembled WGS sequence"/>
</dbReference>
<dbReference type="InterPro" id="IPR036388">
    <property type="entry name" value="WH-like_DNA-bd_sf"/>
</dbReference>
<dbReference type="PROSITE" id="PS50931">
    <property type="entry name" value="HTH_LYSR"/>
    <property type="match status" value="2"/>
</dbReference>
<dbReference type="InterPro" id="IPR005119">
    <property type="entry name" value="LysR_subst-bd"/>
</dbReference>
<evidence type="ECO:0000256" key="3">
    <source>
        <dbReference type="ARBA" id="ARBA00023125"/>
    </source>
</evidence>
<dbReference type="RefSeq" id="WP_179569971.1">
    <property type="nucleotide sequence ID" value="NZ_JAFIWB010000007.1"/>
</dbReference>
<feature type="domain" description="HTH lysR-type" evidence="5">
    <location>
        <begin position="7"/>
        <end position="64"/>
    </location>
</feature>
<protein>
    <submittedName>
        <fullName evidence="6">LysR family transcriptional regulator</fullName>
    </submittedName>
</protein>
<dbReference type="SUPFAM" id="SSF53850">
    <property type="entry name" value="Periplasmic binding protein-like II"/>
    <property type="match status" value="1"/>
</dbReference>
<dbReference type="InterPro" id="IPR036390">
    <property type="entry name" value="WH_DNA-bd_sf"/>
</dbReference>
<evidence type="ECO:0000256" key="1">
    <source>
        <dbReference type="ARBA" id="ARBA00009437"/>
    </source>
</evidence>
<evidence type="ECO:0000259" key="5">
    <source>
        <dbReference type="PROSITE" id="PS50931"/>
    </source>
</evidence>
<keyword evidence="3" id="KW-0238">DNA-binding</keyword>